<dbReference type="PANTHER" id="PTHR43630">
    <property type="entry name" value="POLY-BETA-1,6-N-ACETYL-D-GLUCOSAMINE SYNTHASE"/>
    <property type="match status" value="1"/>
</dbReference>
<keyword evidence="2" id="KW-0808">Transferase</keyword>
<keyword evidence="3" id="KW-1185">Reference proteome</keyword>
<protein>
    <submittedName>
        <fullName evidence="2">Glycosyltransferase</fullName>
    </submittedName>
</protein>
<sequence length="307" mass="35968">MISIYILTYNEEIDIAACIESASLSDDIIVVDSMSCDRTVEIASSYPVRVVQHAFESHGKQRTWMLENITPKYDWVYILEADERMTPELFAECVAVSRKGESQKSDNQKSDNQKSDNQKSDFIGYYVAERVMFMNCWIKHSTQYPRYQLRLFQHGKVWFSDYGHTEREVCDGATSFLKETYPHYTNGKGLSRWIDKHNRYSTDEAKETVYQLENGDVKWQDLIFGKSEIERRRALKDLSLRLPARPIIRFIYMYFILGGCLDGRAGFAWCTLQAFYEYLILLKAWEIKNMPQPSLEVKVLERVGIRE</sequence>
<dbReference type="SUPFAM" id="SSF53448">
    <property type="entry name" value="Nucleotide-diphospho-sugar transferases"/>
    <property type="match status" value="1"/>
</dbReference>
<name>A0A2A2TQH2_9CYAN</name>
<evidence type="ECO:0000313" key="3">
    <source>
        <dbReference type="Proteomes" id="UP000218238"/>
    </source>
</evidence>
<dbReference type="Proteomes" id="UP000218238">
    <property type="component" value="Unassembled WGS sequence"/>
</dbReference>
<gene>
    <name evidence="2" type="ORF">CK510_00700</name>
</gene>
<dbReference type="AlphaFoldDB" id="A0A2A2TQH2"/>
<dbReference type="EMBL" id="NTFS01000003">
    <property type="protein sequence ID" value="PAX60675.1"/>
    <property type="molecule type" value="Genomic_DNA"/>
</dbReference>
<feature type="domain" description="Glycosyltransferase 2-like" evidence="1">
    <location>
        <begin position="3"/>
        <end position="99"/>
    </location>
</feature>
<dbReference type="InterPro" id="IPR029044">
    <property type="entry name" value="Nucleotide-diphossugar_trans"/>
</dbReference>
<proteinExistence type="predicted"/>
<dbReference type="Gene3D" id="3.90.550.10">
    <property type="entry name" value="Spore Coat Polysaccharide Biosynthesis Protein SpsA, Chain A"/>
    <property type="match status" value="1"/>
</dbReference>
<evidence type="ECO:0000313" key="2">
    <source>
        <dbReference type="EMBL" id="PAX60675.1"/>
    </source>
</evidence>
<reference evidence="2 3" key="1">
    <citation type="submission" date="2017-08" db="EMBL/GenBank/DDBJ databases">
        <title>Draft genome sequence of filamentous cyanobacterium Calothrix elsteri CCALA 953.</title>
        <authorList>
            <person name="Gagunashvili A.N."/>
            <person name="Elster J."/>
            <person name="Andresson O.S."/>
        </authorList>
    </citation>
    <scope>NUCLEOTIDE SEQUENCE [LARGE SCALE GENOMIC DNA]</scope>
    <source>
        <strain evidence="2 3">CCALA 953</strain>
    </source>
</reference>
<evidence type="ECO:0000259" key="1">
    <source>
        <dbReference type="Pfam" id="PF00535"/>
    </source>
</evidence>
<dbReference type="Pfam" id="PF00535">
    <property type="entry name" value="Glycos_transf_2"/>
    <property type="match status" value="1"/>
</dbReference>
<organism evidence="2 3">
    <name type="scientific">Brunnivagina elsteri CCALA 953</name>
    <dbReference type="NCBI Taxonomy" id="987040"/>
    <lineage>
        <taxon>Bacteria</taxon>
        <taxon>Bacillati</taxon>
        <taxon>Cyanobacteriota</taxon>
        <taxon>Cyanophyceae</taxon>
        <taxon>Nostocales</taxon>
        <taxon>Calotrichaceae</taxon>
        <taxon>Brunnivagina</taxon>
    </lineage>
</organism>
<dbReference type="CDD" id="cd02511">
    <property type="entry name" value="Beta4Glucosyltransferase"/>
    <property type="match status" value="1"/>
</dbReference>
<accession>A0A2A2TQH2</accession>
<dbReference type="PANTHER" id="PTHR43630:SF2">
    <property type="entry name" value="GLYCOSYLTRANSFERASE"/>
    <property type="match status" value="1"/>
</dbReference>
<dbReference type="RefSeq" id="WP_095719844.1">
    <property type="nucleotide sequence ID" value="NZ_NTFS01000003.1"/>
</dbReference>
<dbReference type="GO" id="GO:0016740">
    <property type="term" value="F:transferase activity"/>
    <property type="evidence" value="ECO:0007669"/>
    <property type="project" value="UniProtKB-KW"/>
</dbReference>
<dbReference type="InterPro" id="IPR001173">
    <property type="entry name" value="Glyco_trans_2-like"/>
</dbReference>
<comment type="caution">
    <text evidence="2">The sequence shown here is derived from an EMBL/GenBank/DDBJ whole genome shotgun (WGS) entry which is preliminary data.</text>
</comment>
<dbReference type="OrthoDB" id="9815923at2"/>